<dbReference type="EMBL" id="BONY01000036">
    <property type="protein sequence ID" value="GIH07359.1"/>
    <property type="molecule type" value="Genomic_DNA"/>
</dbReference>
<protein>
    <submittedName>
        <fullName evidence="2">Uncharacterized protein</fullName>
    </submittedName>
</protein>
<feature type="coiled-coil region" evidence="1">
    <location>
        <begin position="17"/>
        <end position="44"/>
    </location>
</feature>
<organism evidence="2 3">
    <name type="scientific">Rhizocola hellebori</name>
    <dbReference type="NCBI Taxonomy" id="1392758"/>
    <lineage>
        <taxon>Bacteria</taxon>
        <taxon>Bacillati</taxon>
        <taxon>Actinomycetota</taxon>
        <taxon>Actinomycetes</taxon>
        <taxon>Micromonosporales</taxon>
        <taxon>Micromonosporaceae</taxon>
        <taxon>Rhizocola</taxon>
    </lineage>
</organism>
<keyword evidence="3" id="KW-1185">Reference proteome</keyword>
<name>A0A8J3VHF9_9ACTN</name>
<dbReference type="Proteomes" id="UP000612899">
    <property type="component" value="Unassembled WGS sequence"/>
</dbReference>
<comment type="caution">
    <text evidence="2">The sequence shown here is derived from an EMBL/GenBank/DDBJ whole genome shotgun (WGS) entry which is preliminary data.</text>
</comment>
<reference evidence="2" key="1">
    <citation type="submission" date="2021-01" db="EMBL/GenBank/DDBJ databases">
        <title>Whole genome shotgun sequence of Rhizocola hellebori NBRC 109834.</title>
        <authorList>
            <person name="Komaki H."/>
            <person name="Tamura T."/>
        </authorList>
    </citation>
    <scope>NUCLEOTIDE SEQUENCE</scope>
    <source>
        <strain evidence="2">NBRC 109834</strain>
    </source>
</reference>
<dbReference type="RefSeq" id="WP_203911151.1">
    <property type="nucleotide sequence ID" value="NZ_BONY01000036.1"/>
</dbReference>
<gene>
    <name evidence="2" type="ORF">Rhe02_54260</name>
</gene>
<evidence type="ECO:0000313" key="2">
    <source>
        <dbReference type="EMBL" id="GIH07359.1"/>
    </source>
</evidence>
<evidence type="ECO:0000256" key="1">
    <source>
        <dbReference type="SAM" id="Coils"/>
    </source>
</evidence>
<proteinExistence type="predicted"/>
<accession>A0A8J3VHF9</accession>
<sequence length="74" mass="8589">MTALTELARQLYAWDARIKLLKRNEQLEAENADLRRRLERLIAKANRHLHICPLAQAVEDETRAKRHSDGLGDD</sequence>
<keyword evidence="1" id="KW-0175">Coiled coil</keyword>
<evidence type="ECO:0000313" key="3">
    <source>
        <dbReference type="Proteomes" id="UP000612899"/>
    </source>
</evidence>
<dbReference type="AlphaFoldDB" id="A0A8J3VHF9"/>